<evidence type="ECO:0000313" key="1">
    <source>
        <dbReference type="EMBL" id="GAI84552.1"/>
    </source>
</evidence>
<sequence>MFNEGTYLEAQREFETAEKILLKLGRKEEASLFSDLTIEIKELSEDRDKKLETLE</sequence>
<feature type="non-terminal residue" evidence="1">
    <location>
        <position position="55"/>
    </location>
</feature>
<name>X1RUX4_9ZZZZ</name>
<gene>
    <name evidence="1" type="ORF">S12H4_23483</name>
</gene>
<comment type="caution">
    <text evidence="1">The sequence shown here is derived from an EMBL/GenBank/DDBJ whole genome shotgun (WGS) entry which is preliminary data.</text>
</comment>
<protein>
    <submittedName>
        <fullName evidence="1">Uncharacterized protein</fullName>
    </submittedName>
</protein>
<accession>X1RUX4</accession>
<dbReference type="AlphaFoldDB" id="X1RUX4"/>
<organism evidence="1">
    <name type="scientific">marine sediment metagenome</name>
    <dbReference type="NCBI Taxonomy" id="412755"/>
    <lineage>
        <taxon>unclassified sequences</taxon>
        <taxon>metagenomes</taxon>
        <taxon>ecological metagenomes</taxon>
    </lineage>
</organism>
<proteinExistence type="predicted"/>
<dbReference type="EMBL" id="BARW01012484">
    <property type="protein sequence ID" value="GAI84552.1"/>
    <property type="molecule type" value="Genomic_DNA"/>
</dbReference>
<reference evidence="1" key="1">
    <citation type="journal article" date="2014" name="Front. Microbiol.">
        <title>High frequency of phylogenetically diverse reductive dehalogenase-homologous genes in deep subseafloor sedimentary metagenomes.</title>
        <authorList>
            <person name="Kawai M."/>
            <person name="Futagami T."/>
            <person name="Toyoda A."/>
            <person name="Takaki Y."/>
            <person name="Nishi S."/>
            <person name="Hori S."/>
            <person name="Arai W."/>
            <person name="Tsubouchi T."/>
            <person name="Morono Y."/>
            <person name="Uchiyama I."/>
            <person name="Ito T."/>
            <person name="Fujiyama A."/>
            <person name="Inagaki F."/>
            <person name="Takami H."/>
        </authorList>
    </citation>
    <scope>NUCLEOTIDE SEQUENCE</scope>
    <source>
        <strain evidence="1">Expedition CK06-06</strain>
    </source>
</reference>